<feature type="domain" description="Sodium/calcium exchanger membrane region" evidence="10">
    <location>
        <begin position="136"/>
        <end position="306"/>
    </location>
</feature>
<reference evidence="11 12" key="1">
    <citation type="submission" date="2024-01" db="EMBL/GenBank/DDBJ databases">
        <title>A draft genome for the cacao thread blight pathogen Marasmiellus scandens.</title>
        <authorList>
            <person name="Baruah I.K."/>
            <person name="Leung J."/>
            <person name="Bukari Y."/>
            <person name="Amoako-Attah I."/>
            <person name="Meinhardt L.W."/>
            <person name="Bailey B.A."/>
            <person name="Cohen S.P."/>
        </authorList>
    </citation>
    <scope>NUCLEOTIDE SEQUENCE [LARGE SCALE GENOMIC DNA]</scope>
    <source>
        <strain evidence="11 12">GH-19</strain>
    </source>
</reference>
<evidence type="ECO:0000256" key="9">
    <source>
        <dbReference type="SAM" id="Phobius"/>
    </source>
</evidence>
<feature type="transmembrane region" description="Helical" evidence="9">
    <location>
        <begin position="342"/>
        <end position="362"/>
    </location>
</feature>
<sequence>MSPQEGSELEINPHHQRALDLLTAQAAPNTREHDDKLTLTSISSSQEFDDSEENGPRSAWSSDREDLEAYAPWNAETPGGGDYKVRPSRAGRRKRYLIGRFGKSLKAIVLSSWLNILLLVVPVVWTLHFIDKTPHWLTFTLCFISLIPLSKLLDFGAENLALYCGKDIGDFIIVTLNNAIEATLAIFLLIKWELRLLQSTIIGVVLLRLLLVPGISFIIGGSRVAAQELHPLLTELNHSLLTMGVLTLLLPVSFFAALDRGIVTVDQNVNDEEGTDFMSDSLRGHIMQVSRGISVILILVYLFSRYYLHNPPGEDKQLHKHKDAPQELKKMIQQMEEREPKVNLVLSIVLLVISVGLMTVTTEFLVESIDPMRKSVGIPEEWFGLVLLPIISFLADFLLSVTFLVRKTFFDPDTEEPITLAEYQSIELAIQFLLFWSPLLVLLGWIVSRPMTLLFDLFEVTVLVGSCFLLNYVTADAKTNWAEGTMLGALYIMVAVTAWFYPGQPEISAMLARSDVKAALMSESDLEPVHGALHNGDTLDSNSLQPPKIKPLVTAPAPIPVVSDAPSNTNLTEKLQALIVLYDVLISNELERLLDSDVSKRPVQS</sequence>
<feature type="region of interest" description="Disordered" evidence="8">
    <location>
        <begin position="27"/>
        <end position="65"/>
    </location>
</feature>
<dbReference type="InterPro" id="IPR044880">
    <property type="entry name" value="NCX_ion-bd_dom_sf"/>
</dbReference>
<keyword evidence="5 9" id="KW-1133">Transmembrane helix</keyword>
<keyword evidence="12" id="KW-1185">Reference proteome</keyword>
<comment type="subcellular location">
    <subcellularLocation>
        <location evidence="1">Endomembrane system</location>
        <topology evidence="1">Multi-pass membrane protein</topology>
    </subcellularLocation>
</comment>
<feature type="transmembrane region" description="Helical" evidence="9">
    <location>
        <begin position="196"/>
        <end position="219"/>
    </location>
</feature>
<keyword evidence="7 9" id="KW-0472">Membrane</keyword>
<feature type="transmembrane region" description="Helical" evidence="9">
    <location>
        <begin position="168"/>
        <end position="190"/>
    </location>
</feature>
<proteinExistence type="inferred from homology"/>
<evidence type="ECO:0000256" key="1">
    <source>
        <dbReference type="ARBA" id="ARBA00004127"/>
    </source>
</evidence>
<protein>
    <recommendedName>
        <fullName evidence="10">Sodium/calcium exchanger membrane region domain-containing protein</fullName>
    </recommendedName>
</protein>
<evidence type="ECO:0000256" key="8">
    <source>
        <dbReference type="SAM" id="MobiDB-lite"/>
    </source>
</evidence>
<dbReference type="InterPro" id="IPR004713">
    <property type="entry name" value="CaH_exchang"/>
</dbReference>
<feature type="transmembrane region" description="Helical" evidence="9">
    <location>
        <begin position="382"/>
        <end position="405"/>
    </location>
</feature>
<feature type="transmembrane region" description="Helical" evidence="9">
    <location>
        <begin position="426"/>
        <end position="447"/>
    </location>
</feature>
<evidence type="ECO:0000256" key="3">
    <source>
        <dbReference type="ARBA" id="ARBA00022448"/>
    </source>
</evidence>
<keyword evidence="3" id="KW-0813">Transport</keyword>
<evidence type="ECO:0000259" key="10">
    <source>
        <dbReference type="Pfam" id="PF01699"/>
    </source>
</evidence>
<evidence type="ECO:0000313" key="11">
    <source>
        <dbReference type="EMBL" id="KAK7470977.1"/>
    </source>
</evidence>
<keyword evidence="6" id="KW-0406">Ion transport</keyword>
<keyword evidence="4 9" id="KW-0812">Transmembrane</keyword>
<feature type="transmembrane region" description="Helical" evidence="9">
    <location>
        <begin position="136"/>
        <end position="156"/>
    </location>
</feature>
<evidence type="ECO:0000313" key="12">
    <source>
        <dbReference type="Proteomes" id="UP001498398"/>
    </source>
</evidence>
<feature type="transmembrane region" description="Helical" evidence="9">
    <location>
        <begin position="240"/>
        <end position="258"/>
    </location>
</feature>
<feature type="domain" description="Sodium/calcium exchanger membrane region" evidence="10">
    <location>
        <begin position="347"/>
        <end position="499"/>
    </location>
</feature>
<feature type="transmembrane region" description="Helical" evidence="9">
    <location>
        <begin position="453"/>
        <end position="473"/>
    </location>
</feature>
<dbReference type="EMBL" id="JBANRG010000002">
    <property type="protein sequence ID" value="KAK7470977.1"/>
    <property type="molecule type" value="Genomic_DNA"/>
</dbReference>
<evidence type="ECO:0000256" key="5">
    <source>
        <dbReference type="ARBA" id="ARBA00022989"/>
    </source>
</evidence>
<dbReference type="PANTHER" id="PTHR31503:SF20">
    <property type="entry name" value="CA(2+)_H(+) EXCHANGER, PUTATIVE (EUROFUNG)-RELATED"/>
    <property type="match status" value="1"/>
</dbReference>
<dbReference type="PANTHER" id="PTHR31503">
    <property type="entry name" value="VACUOLAR CALCIUM ION TRANSPORTER"/>
    <property type="match status" value="1"/>
</dbReference>
<evidence type="ECO:0000256" key="2">
    <source>
        <dbReference type="ARBA" id="ARBA00008170"/>
    </source>
</evidence>
<comment type="similarity">
    <text evidence="2">Belongs to the Ca(2+):cation antiporter (CaCA) (TC 2.A.19) family.</text>
</comment>
<name>A0ABR1K381_9AGAR</name>
<evidence type="ECO:0000256" key="4">
    <source>
        <dbReference type="ARBA" id="ARBA00022692"/>
    </source>
</evidence>
<comment type="caution">
    <text evidence="11">The sequence shown here is derived from an EMBL/GenBank/DDBJ whole genome shotgun (WGS) entry which is preliminary data.</text>
</comment>
<dbReference type="Pfam" id="PF01699">
    <property type="entry name" value="Na_Ca_ex"/>
    <property type="match status" value="2"/>
</dbReference>
<evidence type="ECO:0000256" key="7">
    <source>
        <dbReference type="ARBA" id="ARBA00023136"/>
    </source>
</evidence>
<dbReference type="InterPro" id="IPR004837">
    <property type="entry name" value="NaCa_Exmemb"/>
</dbReference>
<gene>
    <name evidence="11" type="ORF">VKT23_002391</name>
</gene>
<feature type="transmembrane region" description="Helical" evidence="9">
    <location>
        <begin position="485"/>
        <end position="502"/>
    </location>
</feature>
<dbReference type="Gene3D" id="1.20.1420.30">
    <property type="entry name" value="NCX, central ion-binding region"/>
    <property type="match status" value="1"/>
</dbReference>
<accession>A0ABR1K381</accession>
<feature type="transmembrane region" description="Helical" evidence="9">
    <location>
        <begin position="107"/>
        <end position="130"/>
    </location>
</feature>
<organism evidence="11 12">
    <name type="scientific">Marasmiellus scandens</name>
    <dbReference type="NCBI Taxonomy" id="2682957"/>
    <lineage>
        <taxon>Eukaryota</taxon>
        <taxon>Fungi</taxon>
        <taxon>Dikarya</taxon>
        <taxon>Basidiomycota</taxon>
        <taxon>Agaricomycotina</taxon>
        <taxon>Agaricomycetes</taxon>
        <taxon>Agaricomycetidae</taxon>
        <taxon>Agaricales</taxon>
        <taxon>Marasmiineae</taxon>
        <taxon>Omphalotaceae</taxon>
        <taxon>Marasmiellus</taxon>
    </lineage>
</organism>
<dbReference type="Proteomes" id="UP001498398">
    <property type="component" value="Unassembled WGS sequence"/>
</dbReference>
<evidence type="ECO:0000256" key="6">
    <source>
        <dbReference type="ARBA" id="ARBA00023065"/>
    </source>
</evidence>